<evidence type="ECO:0000256" key="3">
    <source>
        <dbReference type="ARBA" id="ARBA00023163"/>
    </source>
</evidence>
<dbReference type="SUPFAM" id="SSF46785">
    <property type="entry name" value="Winged helix' DNA-binding domain"/>
    <property type="match status" value="1"/>
</dbReference>
<comment type="caution">
    <text evidence="5">The sequence shown here is derived from an EMBL/GenBank/DDBJ whole genome shotgun (WGS) entry which is preliminary data.</text>
</comment>
<keyword evidence="2" id="KW-0238">DNA-binding</keyword>
<dbReference type="Pfam" id="PF07729">
    <property type="entry name" value="FCD"/>
    <property type="match status" value="1"/>
</dbReference>
<keyword evidence="6" id="KW-1185">Reference proteome</keyword>
<feature type="domain" description="HTH gntR-type" evidence="4">
    <location>
        <begin position="4"/>
        <end position="71"/>
    </location>
</feature>
<evidence type="ECO:0000313" key="5">
    <source>
        <dbReference type="EMBL" id="NKC31466.1"/>
    </source>
</evidence>
<proteinExistence type="predicted"/>
<dbReference type="PROSITE" id="PS50949">
    <property type="entry name" value="HTH_GNTR"/>
    <property type="match status" value="1"/>
</dbReference>
<dbReference type="SUPFAM" id="SSF48008">
    <property type="entry name" value="GntR ligand-binding domain-like"/>
    <property type="match status" value="1"/>
</dbReference>
<sequence length="220" mass="24212">MPSETAQELCLAHLREAILSGRLAPGERIRPEAVAAELGLSRMPVREALHQLEAEGLVTLRPNRGAVVVQLAAAEVQEIYEMRALLEGLCARHAARRATPADIEELDAAVQAMLRVAGDPARWVDRHEAFHDRLCLLGGRLRAAAEARRLRLLLRPLLRSFAAEERDPETLGHEHDVIVDALRDRDARRAERLVVAHVNANAVSVLRGAAPAPRLPARAR</sequence>
<dbReference type="CDD" id="cd07377">
    <property type="entry name" value="WHTH_GntR"/>
    <property type="match status" value="1"/>
</dbReference>
<reference evidence="5 6" key="1">
    <citation type="submission" date="2020-03" db="EMBL/GenBank/DDBJ databases">
        <title>Roseomonas selenitidurans sp. nov. isolated from urban soil.</title>
        <authorList>
            <person name="Liu H."/>
        </authorList>
    </citation>
    <scope>NUCLEOTIDE SEQUENCE [LARGE SCALE GENOMIC DNA]</scope>
    <source>
        <strain evidence="5 6">BU-1</strain>
    </source>
</reference>
<keyword evidence="3" id="KW-0804">Transcription</keyword>
<gene>
    <name evidence="5" type="ORF">HEQ75_11395</name>
</gene>
<dbReference type="SMART" id="SM00895">
    <property type="entry name" value="FCD"/>
    <property type="match status" value="1"/>
</dbReference>
<evidence type="ECO:0000256" key="1">
    <source>
        <dbReference type="ARBA" id="ARBA00023015"/>
    </source>
</evidence>
<dbReference type="InterPro" id="IPR008920">
    <property type="entry name" value="TF_FadR/GntR_C"/>
</dbReference>
<evidence type="ECO:0000256" key="2">
    <source>
        <dbReference type="ARBA" id="ARBA00023125"/>
    </source>
</evidence>
<keyword evidence="1" id="KW-0805">Transcription regulation</keyword>
<accession>A0ABX1E301</accession>
<protein>
    <submittedName>
        <fullName evidence="5">GntR family transcriptional regulator</fullName>
    </submittedName>
</protein>
<dbReference type="EMBL" id="JAAVNE010000015">
    <property type="protein sequence ID" value="NKC31466.1"/>
    <property type="molecule type" value="Genomic_DNA"/>
</dbReference>
<dbReference type="Gene3D" id="1.20.120.530">
    <property type="entry name" value="GntR ligand-binding domain-like"/>
    <property type="match status" value="1"/>
</dbReference>
<organism evidence="5 6">
    <name type="scientific">Falsiroseomonas selenitidurans</name>
    <dbReference type="NCBI Taxonomy" id="2716335"/>
    <lineage>
        <taxon>Bacteria</taxon>
        <taxon>Pseudomonadati</taxon>
        <taxon>Pseudomonadota</taxon>
        <taxon>Alphaproteobacteria</taxon>
        <taxon>Acetobacterales</taxon>
        <taxon>Roseomonadaceae</taxon>
        <taxon>Falsiroseomonas</taxon>
    </lineage>
</organism>
<dbReference type="InterPro" id="IPR011711">
    <property type="entry name" value="GntR_C"/>
</dbReference>
<dbReference type="PANTHER" id="PTHR43537:SF5">
    <property type="entry name" value="UXU OPERON TRANSCRIPTIONAL REGULATOR"/>
    <property type="match status" value="1"/>
</dbReference>
<dbReference type="Proteomes" id="UP000787635">
    <property type="component" value="Unassembled WGS sequence"/>
</dbReference>
<dbReference type="SMART" id="SM00345">
    <property type="entry name" value="HTH_GNTR"/>
    <property type="match status" value="1"/>
</dbReference>
<evidence type="ECO:0000313" key="6">
    <source>
        <dbReference type="Proteomes" id="UP000787635"/>
    </source>
</evidence>
<dbReference type="Gene3D" id="1.10.10.10">
    <property type="entry name" value="Winged helix-like DNA-binding domain superfamily/Winged helix DNA-binding domain"/>
    <property type="match status" value="1"/>
</dbReference>
<dbReference type="InterPro" id="IPR000524">
    <property type="entry name" value="Tscrpt_reg_HTH_GntR"/>
</dbReference>
<dbReference type="InterPro" id="IPR036388">
    <property type="entry name" value="WH-like_DNA-bd_sf"/>
</dbReference>
<dbReference type="PANTHER" id="PTHR43537">
    <property type="entry name" value="TRANSCRIPTIONAL REGULATOR, GNTR FAMILY"/>
    <property type="match status" value="1"/>
</dbReference>
<evidence type="ECO:0000259" key="4">
    <source>
        <dbReference type="PROSITE" id="PS50949"/>
    </source>
</evidence>
<dbReference type="InterPro" id="IPR036390">
    <property type="entry name" value="WH_DNA-bd_sf"/>
</dbReference>
<dbReference type="Pfam" id="PF00392">
    <property type="entry name" value="GntR"/>
    <property type="match status" value="1"/>
</dbReference>
<name>A0ABX1E301_9PROT</name>
<dbReference type="RefSeq" id="WP_168030490.1">
    <property type="nucleotide sequence ID" value="NZ_JAAVNE010000015.1"/>
</dbReference>